<evidence type="ECO:0000256" key="5">
    <source>
        <dbReference type="ARBA" id="ARBA00022618"/>
    </source>
</evidence>
<gene>
    <name evidence="10" type="primary">tolR</name>
    <name evidence="11" type="ORF">VZ94_17125</name>
</gene>
<evidence type="ECO:0000313" key="11">
    <source>
        <dbReference type="EMBL" id="KJV05581.1"/>
    </source>
</evidence>
<dbReference type="GO" id="GO:0051301">
    <property type="term" value="P:cell division"/>
    <property type="evidence" value="ECO:0007669"/>
    <property type="project" value="UniProtKB-UniRule"/>
</dbReference>
<dbReference type="RefSeq" id="WP_045780151.1">
    <property type="nucleotide sequence ID" value="NZ_LAJX01000204.1"/>
</dbReference>
<protein>
    <recommendedName>
        <fullName evidence="10">Tol-Pal system protein TolR</fullName>
    </recommendedName>
</protein>
<keyword evidence="8 10" id="KW-0472">Membrane</keyword>
<dbReference type="InterPro" id="IPR003400">
    <property type="entry name" value="ExbD"/>
</dbReference>
<evidence type="ECO:0000256" key="9">
    <source>
        <dbReference type="ARBA" id="ARBA00023306"/>
    </source>
</evidence>
<keyword evidence="9 10" id="KW-0131">Cell cycle</keyword>
<dbReference type="OrthoDB" id="9798629at2"/>
<comment type="function">
    <text evidence="10">Part of the Tol-Pal system, which plays a role in outer membrane invagination during cell division and is important for maintaining outer membrane integrity.</text>
</comment>
<dbReference type="Gene3D" id="3.30.420.270">
    <property type="match status" value="1"/>
</dbReference>
<evidence type="ECO:0000313" key="12">
    <source>
        <dbReference type="Proteomes" id="UP000033684"/>
    </source>
</evidence>
<keyword evidence="4 10" id="KW-0997">Cell inner membrane</keyword>
<evidence type="ECO:0000256" key="4">
    <source>
        <dbReference type="ARBA" id="ARBA00022519"/>
    </source>
</evidence>
<reference evidence="12" key="1">
    <citation type="submission" date="2015-03" db="EMBL/GenBank/DDBJ databases">
        <title>Draft genome sequence of a novel methanotroph (Sn10-6) isolated from flooded ricefield rhizosphere in India.</title>
        <authorList>
            <person name="Pandit P.S."/>
            <person name="Pore S.D."/>
            <person name="Arora P."/>
            <person name="Kapse N.G."/>
            <person name="Dhakephalkar P.K."/>
            <person name="Rahalkar M.C."/>
        </authorList>
    </citation>
    <scope>NUCLEOTIDE SEQUENCE [LARGE SCALE GENOMIC DNA]</scope>
    <source>
        <strain evidence="12">Sn10-6</strain>
    </source>
</reference>
<evidence type="ECO:0000256" key="3">
    <source>
        <dbReference type="ARBA" id="ARBA00022475"/>
    </source>
</evidence>
<dbReference type="Pfam" id="PF02472">
    <property type="entry name" value="ExbD"/>
    <property type="match status" value="1"/>
</dbReference>
<dbReference type="GO" id="GO:0022857">
    <property type="term" value="F:transmembrane transporter activity"/>
    <property type="evidence" value="ECO:0007669"/>
    <property type="project" value="InterPro"/>
</dbReference>
<dbReference type="PATRIC" id="fig|1632867.3.peg.2355"/>
<evidence type="ECO:0000256" key="1">
    <source>
        <dbReference type="ARBA" id="ARBA00004162"/>
    </source>
</evidence>
<feature type="transmembrane region" description="Helical" evidence="10">
    <location>
        <begin position="21"/>
        <end position="40"/>
    </location>
</feature>
<dbReference type="NCBIfam" id="TIGR02801">
    <property type="entry name" value="tolR"/>
    <property type="match status" value="1"/>
</dbReference>
<dbReference type="HAMAP" id="MF_02203">
    <property type="entry name" value="TolR"/>
    <property type="match status" value="1"/>
</dbReference>
<name>A0A0F3IFR7_9GAMM</name>
<dbReference type="GO" id="GO:0005886">
    <property type="term" value="C:plasma membrane"/>
    <property type="evidence" value="ECO:0007669"/>
    <property type="project" value="UniProtKB-SubCell"/>
</dbReference>
<dbReference type="PANTHER" id="PTHR30558">
    <property type="entry name" value="EXBD MEMBRANE COMPONENT OF PMF-DRIVEN MACROMOLECULE IMPORT SYSTEM"/>
    <property type="match status" value="1"/>
</dbReference>
<dbReference type="AlphaFoldDB" id="A0A0F3IFR7"/>
<keyword evidence="7 10" id="KW-1133">Transmembrane helix</keyword>
<evidence type="ECO:0000256" key="2">
    <source>
        <dbReference type="ARBA" id="ARBA00005811"/>
    </source>
</evidence>
<keyword evidence="5 10" id="KW-0132">Cell division</keyword>
<comment type="subunit">
    <text evidence="10">The Tol-Pal system is composed of five core proteins: the inner membrane proteins TolA, TolQ and TolR, the periplasmic protein TolB and the outer membrane protein Pal. They form a network linking the inner and outer membranes and the peptidoglycan layer.</text>
</comment>
<sequence>MSQYSRKNTRRKPMGEINVVPYIDVTLVLLIIFMITTPMLQTGVEVDLPEAESKVVEIDVEANPPIIVTVKSEHDYLIRINNEDDKAIPEAEITPTVMQILAEKPKTQVLINADKTIEYGVVVSVMAALKNAGVPTVGLMTKPSEHSEP</sequence>
<evidence type="ECO:0000256" key="7">
    <source>
        <dbReference type="ARBA" id="ARBA00022989"/>
    </source>
</evidence>
<keyword evidence="6 10" id="KW-0812">Transmembrane</keyword>
<evidence type="ECO:0000256" key="10">
    <source>
        <dbReference type="HAMAP-Rule" id="MF_02203"/>
    </source>
</evidence>
<reference evidence="11 12" key="2">
    <citation type="journal article" date="2016" name="Microb. Ecol.">
        <title>Genome Characteristics of a Novel Type I Methanotroph (Sn10-6) Isolated from a Flooded Indian Rice Field.</title>
        <authorList>
            <person name="Rahalkar M.C."/>
            <person name="Pandit P.S."/>
            <person name="Dhakephalkar P.K."/>
            <person name="Pore S."/>
            <person name="Arora P."/>
            <person name="Kapse N."/>
        </authorList>
    </citation>
    <scope>NUCLEOTIDE SEQUENCE [LARGE SCALE GENOMIC DNA]</scope>
    <source>
        <strain evidence="11 12">Sn10-6</strain>
    </source>
</reference>
<evidence type="ECO:0000256" key="6">
    <source>
        <dbReference type="ARBA" id="ARBA00022692"/>
    </source>
</evidence>
<dbReference type="GO" id="GO:0015031">
    <property type="term" value="P:protein transport"/>
    <property type="evidence" value="ECO:0007669"/>
    <property type="project" value="InterPro"/>
</dbReference>
<dbReference type="Proteomes" id="UP000033684">
    <property type="component" value="Unassembled WGS sequence"/>
</dbReference>
<comment type="similarity">
    <text evidence="2 10">Belongs to the ExbD/TolR family.</text>
</comment>
<dbReference type="InterPro" id="IPR014168">
    <property type="entry name" value="Tol-Pal_TolR"/>
</dbReference>
<organism evidence="11 12">
    <name type="scientific">Methylocucumis oryzae</name>
    <dbReference type="NCBI Taxonomy" id="1632867"/>
    <lineage>
        <taxon>Bacteria</taxon>
        <taxon>Pseudomonadati</taxon>
        <taxon>Pseudomonadota</taxon>
        <taxon>Gammaproteobacteria</taxon>
        <taxon>Methylococcales</taxon>
        <taxon>Methylococcaceae</taxon>
        <taxon>Methylocucumis</taxon>
    </lineage>
</organism>
<evidence type="ECO:0000256" key="8">
    <source>
        <dbReference type="ARBA" id="ARBA00023136"/>
    </source>
</evidence>
<accession>A0A0F3IFR7</accession>
<dbReference type="EMBL" id="LAJX01000204">
    <property type="protein sequence ID" value="KJV05581.1"/>
    <property type="molecule type" value="Genomic_DNA"/>
</dbReference>
<comment type="subcellular location">
    <subcellularLocation>
        <location evidence="10">Cell inner membrane</location>
        <topology evidence="10">Single-pass membrane protein</topology>
    </subcellularLocation>
    <subcellularLocation>
        <location evidence="1">Cell membrane</location>
        <topology evidence="1">Single-pass membrane protein</topology>
    </subcellularLocation>
</comment>
<keyword evidence="3 10" id="KW-1003">Cell membrane</keyword>
<dbReference type="PANTHER" id="PTHR30558:SF7">
    <property type="entry name" value="TOL-PAL SYSTEM PROTEIN TOLR"/>
    <property type="match status" value="1"/>
</dbReference>
<comment type="caution">
    <text evidence="11">The sequence shown here is derived from an EMBL/GenBank/DDBJ whole genome shotgun (WGS) entry which is preliminary data.</text>
</comment>
<keyword evidence="12" id="KW-1185">Reference proteome</keyword>
<proteinExistence type="inferred from homology"/>